<protein>
    <submittedName>
        <fullName evidence="1">Uncharacterized protein</fullName>
    </submittedName>
</protein>
<proteinExistence type="predicted"/>
<comment type="caution">
    <text evidence="1">The sequence shown here is derived from an EMBL/GenBank/DDBJ whole genome shotgun (WGS) entry which is preliminary data.</text>
</comment>
<name>A0ABW7QF68_9MICO</name>
<sequence length="72" mass="7476">MLAEIPVDVPEGSELLAVATFLRAADGELTMRIANVTGVSSPWTPAEQARALRMLATGVEAEAIAQPAGDRA</sequence>
<evidence type="ECO:0000313" key="2">
    <source>
        <dbReference type="Proteomes" id="UP001610861"/>
    </source>
</evidence>
<accession>A0ABW7QF68</accession>
<keyword evidence="2" id="KW-1185">Reference proteome</keyword>
<dbReference type="EMBL" id="JBIQWL010000015">
    <property type="protein sequence ID" value="MFH8253023.1"/>
    <property type="molecule type" value="Genomic_DNA"/>
</dbReference>
<reference evidence="1 2" key="1">
    <citation type="submission" date="2024-09" db="EMBL/GenBank/DDBJ databases">
        <authorList>
            <person name="Pan X."/>
        </authorList>
    </citation>
    <scope>NUCLEOTIDE SEQUENCE [LARGE SCALE GENOMIC DNA]</scope>
    <source>
        <strain evidence="1 2">B2969</strain>
    </source>
</reference>
<gene>
    <name evidence="1" type="ORF">ACH3VR_21835</name>
</gene>
<dbReference type="Proteomes" id="UP001610861">
    <property type="component" value="Unassembled WGS sequence"/>
</dbReference>
<evidence type="ECO:0000313" key="1">
    <source>
        <dbReference type="EMBL" id="MFH8253023.1"/>
    </source>
</evidence>
<dbReference type="RefSeq" id="WP_397558451.1">
    <property type="nucleotide sequence ID" value="NZ_JBIQWL010000015.1"/>
</dbReference>
<organism evidence="1 2">
    <name type="scientific">Microbacterium alkaliflavum</name>
    <dbReference type="NCBI Taxonomy" id="3248839"/>
    <lineage>
        <taxon>Bacteria</taxon>
        <taxon>Bacillati</taxon>
        <taxon>Actinomycetota</taxon>
        <taxon>Actinomycetes</taxon>
        <taxon>Micrococcales</taxon>
        <taxon>Microbacteriaceae</taxon>
        <taxon>Microbacterium</taxon>
    </lineage>
</organism>